<evidence type="ECO:0000256" key="1">
    <source>
        <dbReference type="SAM" id="MobiDB-lite"/>
    </source>
</evidence>
<dbReference type="Proteomes" id="UP000772434">
    <property type="component" value="Unassembled WGS sequence"/>
</dbReference>
<gene>
    <name evidence="2" type="ORF">BDP27DRAFT_1423011</name>
</gene>
<sequence>MESKDRYADYVTSEDTDVLRYEAPIIRDITSQQRPLIIISGAELRSMPMLSLTHSSLDFTQRIRNLRHSDALGFIRAHSIEKFIEAETKFKPKLPREGKETLPLVPEDPTMWFRGDEE</sequence>
<proteinExistence type="predicted"/>
<dbReference type="OrthoDB" id="31113at2759"/>
<accession>A0A9P5U6Y0</accession>
<feature type="region of interest" description="Disordered" evidence="1">
    <location>
        <begin position="95"/>
        <end position="118"/>
    </location>
</feature>
<dbReference type="EMBL" id="JADNRY010000075">
    <property type="protein sequence ID" value="KAF9067308.1"/>
    <property type="molecule type" value="Genomic_DNA"/>
</dbReference>
<evidence type="ECO:0000313" key="2">
    <source>
        <dbReference type="EMBL" id="KAF9067308.1"/>
    </source>
</evidence>
<organism evidence="2 3">
    <name type="scientific">Rhodocollybia butyracea</name>
    <dbReference type="NCBI Taxonomy" id="206335"/>
    <lineage>
        <taxon>Eukaryota</taxon>
        <taxon>Fungi</taxon>
        <taxon>Dikarya</taxon>
        <taxon>Basidiomycota</taxon>
        <taxon>Agaricomycotina</taxon>
        <taxon>Agaricomycetes</taxon>
        <taxon>Agaricomycetidae</taxon>
        <taxon>Agaricales</taxon>
        <taxon>Marasmiineae</taxon>
        <taxon>Omphalotaceae</taxon>
        <taxon>Rhodocollybia</taxon>
    </lineage>
</organism>
<reference evidence="2" key="1">
    <citation type="submission" date="2020-11" db="EMBL/GenBank/DDBJ databases">
        <authorList>
            <consortium name="DOE Joint Genome Institute"/>
            <person name="Ahrendt S."/>
            <person name="Riley R."/>
            <person name="Andreopoulos W."/>
            <person name="Labutti K."/>
            <person name="Pangilinan J."/>
            <person name="Ruiz-Duenas F.J."/>
            <person name="Barrasa J.M."/>
            <person name="Sanchez-Garcia M."/>
            <person name="Camarero S."/>
            <person name="Miyauchi S."/>
            <person name="Serrano A."/>
            <person name="Linde D."/>
            <person name="Babiker R."/>
            <person name="Drula E."/>
            <person name="Ayuso-Fernandez I."/>
            <person name="Pacheco R."/>
            <person name="Padilla G."/>
            <person name="Ferreira P."/>
            <person name="Barriuso J."/>
            <person name="Kellner H."/>
            <person name="Castanera R."/>
            <person name="Alfaro M."/>
            <person name="Ramirez L."/>
            <person name="Pisabarro A.G."/>
            <person name="Kuo A."/>
            <person name="Tritt A."/>
            <person name="Lipzen A."/>
            <person name="He G."/>
            <person name="Yan M."/>
            <person name="Ng V."/>
            <person name="Cullen D."/>
            <person name="Martin F."/>
            <person name="Rosso M.-N."/>
            <person name="Henrissat B."/>
            <person name="Hibbett D."/>
            <person name="Martinez A.T."/>
            <person name="Grigoriev I.V."/>
        </authorList>
    </citation>
    <scope>NUCLEOTIDE SEQUENCE</scope>
    <source>
        <strain evidence="2">AH 40177</strain>
    </source>
</reference>
<evidence type="ECO:0000313" key="3">
    <source>
        <dbReference type="Proteomes" id="UP000772434"/>
    </source>
</evidence>
<protein>
    <submittedName>
        <fullName evidence="2">Uncharacterized protein</fullName>
    </submittedName>
</protein>
<name>A0A9P5U6Y0_9AGAR</name>
<keyword evidence="3" id="KW-1185">Reference proteome</keyword>
<dbReference type="AlphaFoldDB" id="A0A9P5U6Y0"/>
<comment type="caution">
    <text evidence="2">The sequence shown here is derived from an EMBL/GenBank/DDBJ whole genome shotgun (WGS) entry which is preliminary data.</text>
</comment>